<dbReference type="InterPro" id="IPR056803">
    <property type="entry name" value="ATR-like_N-HEAT"/>
</dbReference>
<organism evidence="2">
    <name type="scientific">Tetraodon nigroviridis</name>
    <name type="common">Spotted green pufferfish</name>
    <name type="synonym">Chelonodon nigroviridis</name>
    <dbReference type="NCBI Taxonomy" id="99883"/>
    <lineage>
        <taxon>Eukaryota</taxon>
        <taxon>Metazoa</taxon>
        <taxon>Chordata</taxon>
        <taxon>Craniata</taxon>
        <taxon>Vertebrata</taxon>
        <taxon>Euteleostomi</taxon>
        <taxon>Actinopterygii</taxon>
        <taxon>Neopterygii</taxon>
        <taxon>Teleostei</taxon>
        <taxon>Neoteleostei</taxon>
        <taxon>Acanthomorphata</taxon>
        <taxon>Eupercaria</taxon>
        <taxon>Tetraodontiformes</taxon>
        <taxon>Tetradontoidea</taxon>
        <taxon>Tetraodontidae</taxon>
        <taxon>Tetraodon</taxon>
    </lineage>
</organism>
<feature type="domain" description="Serine/threonine-protein kinase ATR-like N-HEAT region" evidence="1">
    <location>
        <begin position="2"/>
        <end position="329"/>
    </location>
</feature>
<evidence type="ECO:0000313" key="2">
    <source>
        <dbReference type="EMBL" id="CAG14091.1"/>
    </source>
</evidence>
<name>Q4RBZ2_TETNG</name>
<reference evidence="2" key="1">
    <citation type="journal article" date="2004" name="Nature">
        <title>Genome duplication in the teleost fish Tetraodon nigroviridis reveals the early vertebrate proto-karyotype.</title>
        <authorList>
            <person name="Jaillon O."/>
            <person name="Aury J.-M."/>
            <person name="Brunet F."/>
            <person name="Petit J.-L."/>
            <person name="Stange-Thomann N."/>
            <person name="Mauceli E."/>
            <person name="Bouneau L."/>
            <person name="Fischer C."/>
            <person name="Ozouf-Costaz C."/>
            <person name="Bernot A."/>
            <person name="Nicaud S."/>
            <person name="Jaffe D."/>
            <person name="Fisher S."/>
            <person name="Lutfalla G."/>
            <person name="Dossat C."/>
            <person name="Segurens B."/>
            <person name="Dasilva C."/>
            <person name="Salanoubat M."/>
            <person name="Levy M."/>
            <person name="Boudet N."/>
            <person name="Castellano S."/>
            <person name="Anthouard V."/>
            <person name="Jubin C."/>
            <person name="Castelli V."/>
            <person name="Katinka M."/>
            <person name="Vacherie B."/>
            <person name="Biemont C."/>
            <person name="Skalli Z."/>
            <person name="Cattolico L."/>
            <person name="Poulain J."/>
            <person name="De Berardinis V."/>
            <person name="Cruaud C."/>
            <person name="Duprat S."/>
            <person name="Brottier P."/>
            <person name="Coutanceau J.-P."/>
            <person name="Gouzy J."/>
            <person name="Parra G."/>
            <person name="Lardier G."/>
            <person name="Chapple C."/>
            <person name="McKernan K.J."/>
            <person name="McEwan P."/>
            <person name="Bosak S."/>
            <person name="Kellis M."/>
            <person name="Volff J.-N."/>
            <person name="Guigo R."/>
            <person name="Zody M.C."/>
            <person name="Mesirov J."/>
            <person name="Lindblad-Toh K."/>
            <person name="Birren B."/>
            <person name="Nusbaum C."/>
            <person name="Kahn D."/>
            <person name="Robinson-Rechavi M."/>
            <person name="Laudet V."/>
            <person name="Schachter V."/>
            <person name="Quetier F."/>
            <person name="Saurin W."/>
            <person name="Scarpelli C."/>
            <person name="Wincker P."/>
            <person name="Lander E.S."/>
            <person name="Weissenbach J."/>
            <person name="Roest Crollius H."/>
        </authorList>
    </citation>
    <scope>NUCLEOTIDE SEQUENCE [LARGE SCALE GENOMIC DNA]</scope>
</reference>
<dbReference type="AlphaFoldDB" id="Q4RBZ2"/>
<evidence type="ECO:0000259" key="1">
    <source>
        <dbReference type="Pfam" id="PF25032"/>
    </source>
</evidence>
<dbReference type="Pfam" id="PF25032">
    <property type="entry name" value="N-HEAT_ATR"/>
    <property type="match status" value="1"/>
</dbReference>
<reference evidence="2" key="2">
    <citation type="submission" date="2004-02" db="EMBL/GenBank/DDBJ databases">
        <authorList>
            <consortium name="Genoscope"/>
            <consortium name="Whitehead Institute Centre for Genome Research"/>
        </authorList>
    </citation>
    <scope>NUCLEOTIDE SEQUENCE</scope>
</reference>
<protein>
    <submittedName>
        <fullName evidence="2">(spotted green pufferfish) hypothetical protein</fullName>
    </submittedName>
</protein>
<dbReference type="KEGG" id="tng:GSTEN00038112G001"/>
<gene>
    <name evidence="2" type="ORF">GSTENG00038112001</name>
</gene>
<feature type="non-terminal residue" evidence="2">
    <location>
        <position position="330"/>
    </location>
</feature>
<comment type="caution">
    <text evidence="2">The sequence shown here is derived from an EMBL/GenBank/DDBJ whole genome shotgun (WGS) entry which is preliminary data.</text>
</comment>
<feature type="non-terminal residue" evidence="2">
    <location>
        <position position="1"/>
    </location>
</feature>
<dbReference type="EMBL" id="CAAE01020240">
    <property type="protein sequence ID" value="CAG14091.1"/>
    <property type="molecule type" value="Genomic_DNA"/>
</dbReference>
<dbReference type="OrthoDB" id="10546022at2759"/>
<accession>Q4RBZ2</accession>
<sequence length="330" mass="36274">CASAYLIPSPLVLSTPAALESLSAVTIGVITDILRAVVSPHDISVVWETACSFLANGNTRLQKLSMVVLRRSVELGGFPERHSHQFFSSYIYLLETYTYTELHEEHPYEGELLRLTHCVFNLSETDRSPFEPVYLSQMFECVCALGGAGVTLGSEVAESLSSLLCYLLSDGNVYKDAALLRRQRVTEVCKTLTCTVGTENQAEVRPFSSSEIICSYFCILEHRLFLSLCVCRVVSVCTGVSPSCTEGRDCNSNAELKRRRGGCQEGVQKLHSVSELDMRVSSEVWAATNSRLEKLLMFLNSDQPATSQTLCVLKGTSLILHLAALCSTTT</sequence>
<proteinExistence type="predicted"/>